<keyword evidence="5" id="KW-1185">Reference proteome</keyword>
<dbReference type="InterPro" id="IPR051478">
    <property type="entry name" value="Beta-lactamase-like_AB/R"/>
</dbReference>
<dbReference type="Pfam" id="PF00144">
    <property type="entry name" value="Beta-lactamase"/>
    <property type="match status" value="1"/>
</dbReference>
<comment type="caution">
    <text evidence="4">The sequence shown here is derived from an EMBL/GenBank/DDBJ whole genome shotgun (WGS) entry which is preliminary data.</text>
</comment>
<feature type="domain" description="Beta-lactamase-related" evidence="2">
    <location>
        <begin position="101"/>
        <end position="377"/>
    </location>
</feature>
<dbReference type="EMBL" id="JAUIQD010000002">
    <property type="protein sequence ID" value="KAK3360504.1"/>
    <property type="molecule type" value="Genomic_DNA"/>
</dbReference>
<dbReference type="SUPFAM" id="SSF56601">
    <property type="entry name" value="beta-lactamase/transpeptidase-like"/>
    <property type="match status" value="1"/>
</dbReference>
<evidence type="ECO:0000256" key="1">
    <source>
        <dbReference type="SAM" id="SignalP"/>
    </source>
</evidence>
<feature type="signal peptide" evidence="1">
    <location>
        <begin position="1"/>
        <end position="17"/>
    </location>
</feature>
<dbReference type="PANTHER" id="PTHR22935:SF97">
    <property type="entry name" value="BETA-LACTAMASE-RELATED DOMAIN-CONTAINING PROTEIN"/>
    <property type="match status" value="1"/>
</dbReference>
<gene>
    <name evidence="4" type="ORF">B0T25DRAFT_446289</name>
</gene>
<evidence type="ECO:0000259" key="3">
    <source>
        <dbReference type="Pfam" id="PF26335"/>
    </source>
</evidence>
<dbReference type="InterPro" id="IPR058664">
    <property type="entry name" value="ARB_00930-like_C"/>
</dbReference>
<dbReference type="InterPro" id="IPR012338">
    <property type="entry name" value="Beta-lactam/transpept-like"/>
</dbReference>
<reference evidence="4" key="1">
    <citation type="journal article" date="2023" name="Mol. Phylogenet. Evol.">
        <title>Genome-scale phylogeny and comparative genomics of the fungal order Sordariales.</title>
        <authorList>
            <person name="Hensen N."/>
            <person name="Bonometti L."/>
            <person name="Westerberg I."/>
            <person name="Brannstrom I.O."/>
            <person name="Guillou S."/>
            <person name="Cros-Aarteil S."/>
            <person name="Calhoun S."/>
            <person name="Haridas S."/>
            <person name="Kuo A."/>
            <person name="Mondo S."/>
            <person name="Pangilinan J."/>
            <person name="Riley R."/>
            <person name="LaButti K."/>
            <person name="Andreopoulos B."/>
            <person name="Lipzen A."/>
            <person name="Chen C."/>
            <person name="Yan M."/>
            <person name="Daum C."/>
            <person name="Ng V."/>
            <person name="Clum A."/>
            <person name="Steindorff A."/>
            <person name="Ohm R.A."/>
            <person name="Martin F."/>
            <person name="Silar P."/>
            <person name="Natvig D.O."/>
            <person name="Lalanne C."/>
            <person name="Gautier V."/>
            <person name="Ament-Velasquez S.L."/>
            <person name="Kruys A."/>
            <person name="Hutchinson M.I."/>
            <person name="Powell A.J."/>
            <person name="Barry K."/>
            <person name="Miller A.N."/>
            <person name="Grigoriev I.V."/>
            <person name="Debuchy R."/>
            <person name="Gladieux P."/>
            <person name="Hiltunen Thoren M."/>
            <person name="Johannesson H."/>
        </authorList>
    </citation>
    <scope>NUCLEOTIDE SEQUENCE</scope>
    <source>
        <strain evidence="4">CBS 955.72</strain>
    </source>
</reference>
<sequence>MLLSLPLLALWPTLSLAVYQACPLIQAYYPPPTLVKSLDVIKAFTDKITATFDIIIRTGKHDVFGEISPNTTSFSVVMFSGANNETSDPVFFSYHYTAPGARNVSKVTGDTVFPIGTLTQLFTVYTWLAKIGDQAWDDPITKHLPELKSVPASAGEQAVAWGDVTIGALASHMAGISRSCKSANACALGKACDKQDFIKSFGSAPALFLPDTTPILSNAAFQLIAFALTSASKKPLSTTMQETLFRPLKMTQSSTLSESKLPKLFGPGLNTSAPGEPAALSVLSTTFNLALLGSSILGSTLLPAAVTRRWLHPVAATSNLRNGVGRPWEIYHAGGSAIAPVVDIFLKGGEVGAYSSYMGLSPDVGGGFAILAYDESGKAADLNVHADVIADGLGDLVVLAAKEAVGRYAGVYGASGDVVEFKAARDGPGLAVAQLVVGGKDVRGEMAKAAGMRVENLDWKVYPAMKYKGKGKGETHQFVAVVQDMSALVDAGTPTCITWMTVGANLGPGGVDRVLFELDGKGVAASVKIPARGVTLTRAK</sequence>
<accession>A0AAJ0HS96</accession>
<feature type="chain" id="PRO_5042494703" evidence="1">
    <location>
        <begin position="18"/>
        <end position="540"/>
    </location>
</feature>
<dbReference type="AlphaFoldDB" id="A0AAJ0HS96"/>
<name>A0AAJ0HS96_9PEZI</name>
<dbReference type="Proteomes" id="UP001275084">
    <property type="component" value="Unassembled WGS sequence"/>
</dbReference>
<feature type="domain" description="Beta-lactamase-like ARB-00930-like C-terminal" evidence="3">
    <location>
        <begin position="400"/>
        <end position="539"/>
    </location>
</feature>
<organism evidence="4 5">
    <name type="scientific">Lasiosphaeria hispida</name>
    <dbReference type="NCBI Taxonomy" id="260671"/>
    <lineage>
        <taxon>Eukaryota</taxon>
        <taxon>Fungi</taxon>
        <taxon>Dikarya</taxon>
        <taxon>Ascomycota</taxon>
        <taxon>Pezizomycotina</taxon>
        <taxon>Sordariomycetes</taxon>
        <taxon>Sordariomycetidae</taxon>
        <taxon>Sordariales</taxon>
        <taxon>Lasiosphaeriaceae</taxon>
        <taxon>Lasiosphaeria</taxon>
    </lineage>
</organism>
<evidence type="ECO:0000313" key="4">
    <source>
        <dbReference type="EMBL" id="KAK3360504.1"/>
    </source>
</evidence>
<evidence type="ECO:0000313" key="5">
    <source>
        <dbReference type="Proteomes" id="UP001275084"/>
    </source>
</evidence>
<evidence type="ECO:0000259" key="2">
    <source>
        <dbReference type="Pfam" id="PF00144"/>
    </source>
</evidence>
<reference evidence="4" key="2">
    <citation type="submission" date="2023-06" db="EMBL/GenBank/DDBJ databases">
        <authorList>
            <consortium name="Lawrence Berkeley National Laboratory"/>
            <person name="Haridas S."/>
            <person name="Hensen N."/>
            <person name="Bonometti L."/>
            <person name="Westerberg I."/>
            <person name="Brannstrom I.O."/>
            <person name="Guillou S."/>
            <person name="Cros-Aarteil S."/>
            <person name="Calhoun S."/>
            <person name="Kuo A."/>
            <person name="Mondo S."/>
            <person name="Pangilinan J."/>
            <person name="Riley R."/>
            <person name="Labutti K."/>
            <person name="Andreopoulos B."/>
            <person name="Lipzen A."/>
            <person name="Chen C."/>
            <person name="Yanf M."/>
            <person name="Daum C."/>
            <person name="Ng V."/>
            <person name="Clum A."/>
            <person name="Steindorff A."/>
            <person name="Ohm R."/>
            <person name="Martin F."/>
            <person name="Silar P."/>
            <person name="Natvig D."/>
            <person name="Lalanne C."/>
            <person name="Gautier V."/>
            <person name="Ament-Velasquez S.L."/>
            <person name="Kruys A."/>
            <person name="Hutchinson M.I."/>
            <person name="Powell A.J."/>
            <person name="Barry K."/>
            <person name="Miller A.N."/>
            <person name="Grigoriev I.V."/>
            <person name="Debuchy R."/>
            <person name="Gladieux P."/>
            <person name="Thoren M.H."/>
            <person name="Johannesson H."/>
        </authorList>
    </citation>
    <scope>NUCLEOTIDE SEQUENCE</scope>
    <source>
        <strain evidence="4">CBS 955.72</strain>
    </source>
</reference>
<dbReference type="PANTHER" id="PTHR22935">
    <property type="entry name" value="PENICILLIN-BINDING PROTEIN"/>
    <property type="match status" value="1"/>
</dbReference>
<dbReference type="Gene3D" id="3.40.710.10">
    <property type="entry name" value="DD-peptidase/beta-lactamase superfamily"/>
    <property type="match status" value="1"/>
</dbReference>
<proteinExistence type="predicted"/>
<protein>
    <submittedName>
        <fullName evidence="4">Beta-lactamase/transpeptidase-like protein</fullName>
    </submittedName>
</protein>
<keyword evidence="1" id="KW-0732">Signal</keyword>
<dbReference type="Pfam" id="PF26335">
    <property type="entry name" value="ARB_00930_C"/>
    <property type="match status" value="1"/>
</dbReference>
<dbReference type="InterPro" id="IPR001466">
    <property type="entry name" value="Beta-lactam-related"/>
</dbReference>